<protein>
    <submittedName>
        <fullName evidence="7">MAP6 domain containing 1</fullName>
    </submittedName>
</protein>
<name>H3B9X3_LATCH</name>
<evidence type="ECO:0000256" key="3">
    <source>
        <dbReference type="ARBA" id="ARBA00022490"/>
    </source>
</evidence>
<dbReference type="GO" id="GO:0030705">
    <property type="term" value="P:cytoskeleton-dependent intracellular transport"/>
    <property type="evidence" value="ECO:0007669"/>
    <property type="project" value="TreeGrafter"/>
</dbReference>
<dbReference type="GeneTree" id="ENSGT00530000063947"/>
<keyword evidence="8" id="KW-1185">Reference proteome</keyword>
<feature type="signal peptide" evidence="6">
    <location>
        <begin position="1"/>
        <end position="19"/>
    </location>
</feature>
<dbReference type="PANTHER" id="PTHR14759:SF37">
    <property type="entry name" value="MAP6 DOMAIN-CONTAINING PROTEIN 1"/>
    <property type="match status" value="1"/>
</dbReference>
<keyword evidence="3" id="KW-0963">Cytoplasm</keyword>
<feature type="compositionally biased region" description="Polar residues" evidence="5">
    <location>
        <begin position="100"/>
        <end position="112"/>
    </location>
</feature>
<organism evidence="7 8">
    <name type="scientific">Latimeria chalumnae</name>
    <name type="common">Coelacanth</name>
    <dbReference type="NCBI Taxonomy" id="7897"/>
    <lineage>
        <taxon>Eukaryota</taxon>
        <taxon>Metazoa</taxon>
        <taxon>Chordata</taxon>
        <taxon>Craniata</taxon>
        <taxon>Vertebrata</taxon>
        <taxon>Euteleostomi</taxon>
        <taxon>Coelacanthiformes</taxon>
        <taxon>Coelacanthidae</taxon>
        <taxon>Latimeria</taxon>
    </lineage>
</organism>
<dbReference type="eggNOG" id="ENOG502RXB9">
    <property type="taxonomic scope" value="Eukaryota"/>
</dbReference>
<dbReference type="InterPro" id="IPR007882">
    <property type="entry name" value="MAP6"/>
</dbReference>
<dbReference type="InParanoid" id="H3B9X3"/>
<dbReference type="GO" id="GO:0005801">
    <property type="term" value="C:cis-Golgi network"/>
    <property type="evidence" value="ECO:0007669"/>
    <property type="project" value="TreeGrafter"/>
</dbReference>
<dbReference type="Ensembl" id="ENSLACT00000018827.1">
    <property type="protein sequence ID" value="ENSLACP00000018694.1"/>
    <property type="gene ID" value="ENSLACG00000016458.1"/>
</dbReference>
<dbReference type="EMBL" id="AFYH01032297">
    <property type="status" value="NOT_ANNOTATED_CDS"/>
    <property type="molecule type" value="Genomic_DNA"/>
</dbReference>
<comment type="subcellular location">
    <subcellularLocation>
        <location evidence="1">Cytoplasm</location>
        <location evidence="1">Cytoskeleton</location>
    </subcellularLocation>
</comment>
<evidence type="ECO:0000256" key="6">
    <source>
        <dbReference type="SAM" id="SignalP"/>
    </source>
</evidence>
<dbReference type="GO" id="GO:0008017">
    <property type="term" value="F:microtubule binding"/>
    <property type="evidence" value="ECO:0007669"/>
    <property type="project" value="InterPro"/>
</dbReference>
<reference evidence="8" key="1">
    <citation type="submission" date="2011-08" db="EMBL/GenBank/DDBJ databases">
        <title>The draft genome of Latimeria chalumnae.</title>
        <authorList>
            <person name="Di Palma F."/>
            <person name="Alfoldi J."/>
            <person name="Johnson J."/>
            <person name="Berlin A."/>
            <person name="Gnerre S."/>
            <person name="Jaffe D."/>
            <person name="MacCallum I."/>
            <person name="Young S."/>
            <person name="Walker B.J."/>
            <person name="Lander E."/>
            <person name="Lindblad-Toh K."/>
        </authorList>
    </citation>
    <scope>NUCLEOTIDE SEQUENCE [LARGE SCALE GENOMIC DNA]</scope>
    <source>
        <strain evidence="8">Wild caught</strain>
    </source>
</reference>
<evidence type="ECO:0000256" key="1">
    <source>
        <dbReference type="ARBA" id="ARBA00004245"/>
    </source>
</evidence>
<reference evidence="7" key="2">
    <citation type="submission" date="2025-08" db="UniProtKB">
        <authorList>
            <consortium name="Ensembl"/>
        </authorList>
    </citation>
    <scope>IDENTIFICATION</scope>
</reference>
<dbReference type="OMA" id="PREDYQP"/>
<keyword evidence="6" id="KW-0732">Signal</keyword>
<reference evidence="7" key="3">
    <citation type="submission" date="2025-09" db="UniProtKB">
        <authorList>
            <consortium name="Ensembl"/>
        </authorList>
    </citation>
    <scope>IDENTIFICATION</scope>
</reference>
<dbReference type="HOGENOM" id="CLU_089524_0_0_1"/>
<dbReference type="GO" id="GO:0070507">
    <property type="term" value="P:regulation of microtubule cytoskeleton organization"/>
    <property type="evidence" value="ECO:0007669"/>
    <property type="project" value="TreeGrafter"/>
</dbReference>
<feature type="region of interest" description="Disordered" evidence="5">
    <location>
        <begin position="133"/>
        <end position="172"/>
    </location>
</feature>
<feature type="chain" id="PRO_5003581063" evidence="6">
    <location>
        <begin position="20"/>
        <end position="270"/>
    </location>
</feature>
<evidence type="ECO:0000313" key="8">
    <source>
        <dbReference type="Proteomes" id="UP000008672"/>
    </source>
</evidence>
<comment type="similarity">
    <text evidence="2">Belongs to the STOP family.</text>
</comment>
<evidence type="ECO:0000256" key="5">
    <source>
        <dbReference type="SAM" id="MobiDB-lite"/>
    </source>
</evidence>
<dbReference type="GO" id="GO:0005516">
    <property type="term" value="F:calmodulin binding"/>
    <property type="evidence" value="ECO:0007669"/>
    <property type="project" value="InterPro"/>
</dbReference>
<evidence type="ECO:0000256" key="2">
    <source>
        <dbReference type="ARBA" id="ARBA00005728"/>
    </source>
</evidence>
<proteinExistence type="inferred from homology"/>
<dbReference type="STRING" id="7897.ENSLACP00000018694"/>
<sequence length="270" mass="30470">VSFWFVIAVVWTMAWPCISRVCCLARFWNQIDKSDLSVPLTIQNYSEIADQEEIHSVTREVPNDGSLRAGRELGLDSRRNSPGHRESGPRRSWKGRRSRQGYQSPSEPFSTETQYMQDFKAWPIPKRECFPWISNGGRKGEEVPAPMPGSSSSTSPQGGGRERDTGTTRSGDAVSIYWQEFRPWTGVKPSKPIKNKQMYVPPQEKVPLETSYRAAFKGDIFKKMETLQVVTSPSQNQLMVQPNSKEPVVKTKLTPNTSAVFQSGSRILNV</sequence>
<dbReference type="GO" id="GO:0005874">
    <property type="term" value="C:microtubule"/>
    <property type="evidence" value="ECO:0007669"/>
    <property type="project" value="InterPro"/>
</dbReference>
<dbReference type="FunCoup" id="H3B9X3">
    <property type="interactions" value="107"/>
</dbReference>
<dbReference type="GO" id="GO:0000226">
    <property type="term" value="P:microtubule cytoskeleton organization"/>
    <property type="evidence" value="ECO:0007669"/>
    <property type="project" value="InterPro"/>
</dbReference>
<feature type="region of interest" description="Disordered" evidence="5">
    <location>
        <begin position="58"/>
        <end position="112"/>
    </location>
</feature>
<dbReference type="PANTHER" id="PTHR14759">
    <property type="entry name" value="STOP PROTEIN"/>
    <property type="match status" value="1"/>
</dbReference>
<accession>H3B9X3</accession>
<feature type="compositionally biased region" description="Basic and acidic residues" evidence="5">
    <location>
        <begin position="69"/>
        <end position="89"/>
    </location>
</feature>
<evidence type="ECO:0000256" key="4">
    <source>
        <dbReference type="ARBA" id="ARBA00023212"/>
    </source>
</evidence>
<dbReference type="GO" id="GO:0005798">
    <property type="term" value="C:Golgi-associated vesicle"/>
    <property type="evidence" value="ECO:0007669"/>
    <property type="project" value="TreeGrafter"/>
</dbReference>
<keyword evidence="4" id="KW-0206">Cytoskeleton</keyword>
<dbReference type="AlphaFoldDB" id="H3B9X3"/>
<dbReference type="Proteomes" id="UP000008672">
    <property type="component" value="Unassembled WGS sequence"/>
</dbReference>
<evidence type="ECO:0000313" key="7">
    <source>
        <dbReference type="Ensembl" id="ENSLACP00000018694.1"/>
    </source>
</evidence>
<gene>
    <name evidence="7" type="primary">MAP6D1</name>
</gene>